<accession>A0ABR0N5D2</accession>
<reference evidence="1 2" key="1">
    <citation type="submission" date="2023-03" db="EMBL/GenBank/DDBJ databases">
        <title>WGS of Gossypium arboreum.</title>
        <authorList>
            <person name="Yu D."/>
        </authorList>
    </citation>
    <scope>NUCLEOTIDE SEQUENCE [LARGE SCALE GENOMIC DNA]</scope>
    <source>
        <tissue evidence="1">Leaf</tissue>
    </source>
</reference>
<gene>
    <name evidence="1" type="ORF">PVK06_039334</name>
</gene>
<protein>
    <submittedName>
        <fullName evidence="1">Uncharacterized protein</fullName>
    </submittedName>
</protein>
<evidence type="ECO:0000313" key="2">
    <source>
        <dbReference type="Proteomes" id="UP001358586"/>
    </source>
</evidence>
<comment type="caution">
    <text evidence="1">The sequence shown here is derived from an EMBL/GenBank/DDBJ whole genome shotgun (WGS) entry which is preliminary data.</text>
</comment>
<keyword evidence="2" id="KW-1185">Reference proteome</keyword>
<proteinExistence type="predicted"/>
<sequence length="54" mass="6588">MGEKSYLVREASEFTVVEEERDEREVNPLDLQRSRMRSEVNRVGRRVLQMKHRR</sequence>
<dbReference type="Proteomes" id="UP001358586">
    <property type="component" value="Chromosome 11"/>
</dbReference>
<dbReference type="EMBL" id="JARKNE010000011">
    <property type="protein sequence ID" value="KAK5784799.1"/>
    <property type="molecule type" value="Genomic_DNA"/>
</dbReference>
<organism evidence="1 2">
    <name type="scientific">Gossypium arboreum</name>
    <name type="common">Tree cotton</name>
    <name type="synonym">Gossypium nanking</name>
    <dbReference type="NCBI Taxonomy" id="29729"/>
    <lineage>
        <taxon>Eukaryota</taxon>
        <taxon>Viridiplantae</taxon>
        <taxon>Streptophyta</taxon>
        <taxon>Embryophyta</taxon>
        <taxon>Tracheophyta</taxon>
        <taxon>Spermatophyta</taxon>
        <taxon>Magnoliopsida</taxon>
        <taxon>eudicotyledons</taxon>
        <taxon>Gunneridae</taxon>
        <taxon>Pentapetalae</taxon>
        <taxon>rosids</taxon>
        <taxon>malvids</taxon>
        <taxon>Malvales</taxon>
        <taxon>Malvaceae</taxon>
        <taxon>Malvoideae</taxon>
        <taxon>Gossypium</taxon>
    </lineage>
</organism>
<name>A0ABR0N5D2_GOSAR</name>
<evidence type="ECO:0000313" key="1">
    <source>
        <dbReference type="EMBL" id="KAK5784799.1"/>
    </source>
</evidence>